<dbReference type="AlphaFoldDB" id="A0A5D3DAY4"/>
<protein>
    <submittedName>
        <fullName evidence="2">Uncharacterized protein</fullName>
    </submittedName>
</protein>
<evidence type="ECO:0000313" key="1">
    <source>
        <dbReference type="EMBL" id="KAA0048809.1"/>
    </source>
</evidence>
<evidence type="ECO:0000313" key="2">
    <source>
        <dbReference type="EMBL" id="TYK20761.1"/>
    </source>
</evidence>
<proteinExistence type="predicted"/>
<sequence>MALLSKWGWRFMSELKALWCKGVKSIHDTHPFLWHTSGKENLSLRSPLISISREWHKIEALATFRIGNGSRVFFWNDPWLDSIPLNSKFIRLFRIVLLPKGSISETRIAKLVLGRFTLEDY</sequence>
<evidence type="ECO:0000313" key="3">
    <source>
        <dbReference type="Proteomes" id="UP000321393"/>
    </source>
</evidence>
<gene>
    <name evidence="2" type="ORF">E5676_scaffold291G00210</name>
    <name evidence="1" type="ORF">E6C27_scaffold171G00220</name>
</gene>
<dbReference type="Proteomes" id="UP000321947">
    <property type="component" value="Unassembled WGS sequence"/>
</dbReference>
<accession>A0A5D3DAY4</accession>
<name>A0A5D3DAY4_CUCMM</name>
<evidence type="ECO:0000313" key="4">
    <source>
        <dbReference type="Proteomes" id="UP000321947"/>
    </source>
</evidence>
<dbReference type="EMBL" id="SSTD01006123">
    <property type="protein sequence ID" value="TYK20761.1"/>
    <property type="molecule type" value="Genomic_DNA"/>
</dbReference>
<reference evidence="3 4" key="1">
    <citation type="submission" date="2019-08" db="EMBL/GenBank/DDBJ databases">
        <title>Draft genome sequences of two oriental melons (Cucumis melo L. var makuwa).</title>
        <authorList>
            <person name="Kwon S.-Y."/>
        </authorList>
    </citation>
    <scope>NUCLEOTIDE SEQUENCE [LARGE SCALE GENOMIC DNA]</scope>
    <source>
        <strain evidence="4">cv. Chang Bougi</strain>
        <strain evidence="3">cv. SW 3</strain>
        <tissue evidence="2">Leaf</tissue>
    </source>
</reference>
<dbReference type="OrthoDB" id="1937528at2759"/>
<organism evidence="2 4">
    <name type="scientific">Cucumis melo var. makuwa</name>
    <name type="common">Oriental melon</name>
    <dbReference type="NCBI Taxonomy" id="1194695"/>
    <lineage>
        <taxon>Eukaryota</taxon>
        <taxon>Viridiplantae</taxon>
        <taxon>Streptophyta</taxon>
        <taxon>Embryophyta</taxon>
        <taxon>Tracheophyta</taxon>
        <taxon>Spermatophyta</taxon>
        <taxon>Magnoliopsida</taxon>
        <taxon>eudicotyledons</taxon>
        <taxon>Gunneridae</taxon>
        <taxon>Pentapetalae</taxon>
        <taxon>rosids</taxon>
        <taxon>fabids</taxon>
        <taxon>Cucurbitales</taxon>
        <taxon>Cucurbitaceae</taxon>
        <taxon>Benincaseae</taxon>
        <taxon>Cucumis</taxon>
    </lineage>
</organism>
<dbReference type="EMBL" id="SSTE01012362">
    <property type="protein sequence ID" value="KAA0048809.1"/>
    <property type="molecule type" value="Genomic_DNA"/>
</dbReference>
<comment type="caution">
    <text evidence="2">The sequence shown here is derived from an EMBL/GenBank/DDBJ whole genome shotgun (WGS) entry which is preliminary data.</text>
</comment>
<dbReference type="Proteomes" id="UP000321393">
    <property type="component" value="Unassembled WGS sequence"/>
</dbReference>